<organism evidence="1 2">
    <name type="scientific">Winogradskyella immobilis</name>
    <dbReference type="NCBI Taxonomy" id="2816852"/>
    <lineage>
        <taxon>Bacteria</taxon>
        <taxon>Pseudomonadati</taxon>
        <taxon>Bacteroidota</taxon>
        <taxon>Flavobacteriia</taxon>
        <taxon>Flavobacteriales</taxon>
        <taxon>Flavobacteriaceae</taxon>
        <taxon>Winogradskyella</taxon>
    </lineage>
</organism>
<accession>A0ABS8EQA4</accession>
<evidence type="ECO:0000313" key="2">
    <source>
        <dbReference type="Proteomes" id="UP000778797"/>
    </source>
</evidence>
<proteinExistence type="predicted"/>
<dbReference type="RefSeq" id="WP_227476928.1">
    <property type="nucleotide sequence ID" value="NZ_JAFMPT010000008.1"/>
</dbReference>
<gene>
    <name evidence="1" type="ORF">J1C55_07785</name>
</gene>
<keyword evidence="2" id="KW-1185">Reference proteome</keyword>
<comment type="caution">
    <text evidence="1">The sequence shown here is derived from an EMBL/GenBank/DDBJ whole genome shotgun (WGS) entry which is preliminary data.</text>
</comment>
<reference evidence="1" key="2">
    <citation type="submission" date="2021-10" db="EMBL/GenBank/DDBJ databases">
        <title>Genome of Winogradskyella sp. E313.</title>
        <authorList>
            <person name="Zhou Y."/>
        </authorList>
    </citation>
    <scope>NUCLEOTIDE SEQUENCE</scope>
    <source>
        <strain evidence="1">E313</strain>
    </source>
</reference>
<evidence type="ECO:0000313" key="1">
    <source>
        <dbReference type="EMBL" id="MCC1484482.1"/>
    </source>
</evidence>
<dbReference type="Proteomes" id="UP000778797">
    <property type="component" value="Unassembled WGS sequence"/>
</dbReference>
<dbReference type="EMBL" id="JAFMPT010000008">
    <property type="protein sequence ID" value="MCC1484482.1"/>
    <property type="molecule type" value="Genomic_DNA"/>
</dbReference>
<reference evidence="1" key="1">
    <citation type="submission" date="2021-03" db="EMBL/GenBank/DDBJ databases">
        <authorList>
            <person name="Ping X."/>
        </authorList>
    </citation>
    <scope>NUCLEOTIDE SEQUENCE</scope>
    <source>
        <strain evidence="1">E313</strain>
    </source>
</reference>
<name>A0ABS8EQA4_9FLAO</name>
<sequence>MINTIPSYFSDMPLYNKAMDIIVLSQNISTYLNQDLNYIDDDGREDPNIYFSGDIVQQSNSLAPEIMNAEREKFSEKKYKHIERIDRLTSLLYKNCKRLEKANSNGKDYLSILRTELKTFRLLKNNWMLTL</sequence>
<protein>
    <submittedName>
        <fullName evidence="1">Uncharacterized protein</fullName>
    </submittedName>
</protein>